<accession>A0A2V3WEG8</accession>
<proteinExistence type="predicted"/>
<dbReference type="OrthoDB" id="2351076at2"/>
<dbReference type="Proteomes" id="UP000247922">
    <property type="component" value="Unassembled WGS sequence"/>
</dbReference>
<gene>
    <name evidence="2" type="ORF">DES38_102126</name>
</gene>
<reference evidence="2 3" key="1">
    <citation type="submission" date="2018-05" db="EMBL/GenBank/DDBJ databases">
        <title>Genomic Encyclopedia of Type Strains, Phase IV (KMG-IV): sequencing the most valuable type-strain genomes for metagenomic binning, comparative biology and taxonomic classification.</title>
        <authorList>
            <person name="Goeker M."/>
        </authorList>
    </citation>
    <scope>NUCLEOTIDE SEQUENCE [LARGE SCALE GENOMIC DNA]</scope>
    <source>
        <strain evidence="2 3">DSM 22440</strain>
    </source>
</reference>
<evidence type="ECO:0000313" key="2">
    <source>
        <dbReference type="EMBL" id="PXW92545.1"/>
    </source>
</evidence>
<evidence type="ECO:0008006" key="4">
    <source>
        <dbReference type="Google" id="ProtNLM"/>
    </source>
</evidence>
<evidence type="ECO:0000256" key="1">
    <source>
        <dbReference type="SAM" id="MobiDB-lite"/>
    </source>
</evidence>
<comment type="caution">
    <text evidence="2">The sequence shown here is derived from an EMBL/GenBank/DDBJ whole genome shotgun (WGS) entry which is preliminary data.</text>
</comment>
<name>A0A2V3WEG8_9BACI</name>
<protein>
    <recommendedName>
        <fullName evidence="4">Flagellar hook-length control protein FliK</fullName>
    </recommendedName>
</protein>
<sequence length="630" mass="70949">MPSVFNQLQSKVHTQSMSKSEHGLSLKEGQLIQGKIVKLHPEQLATIQMGGKQVTAKMEAPAERDQSFIFEVTSSGDVPKLRIVQEQPLHESSKALEGLLKQLGVPSNKDTQAILQRILRESIPVQPSQLSEAVQLMSVAPSGEKSDAIVTILKNGWPLTNTLVDTLLTDSGQTEKVADGLIKQLVSQGEIKSNQSLINRLNQLVAMHASEQTPEMTALNQKSTDDIQLLKGLQQMIEQKSGAPVQDGTRLVEETKQLLRQQLGLTEKQQLSLERFLNSSEQPLKKADVVNFFRTATQQSTRVFETLPAEGKQLINQLAQGNDQRFEQLQAILKPFQQQINAQEVAPSNRQMQQLAQLLQQDSVLMQKISHQLSATRQTAFEQFVATPSQATFAQVQPDLSAISAAQLSQHEQSLVSHVMKNMQWVDQLAVKDQFLLQLKDTLLNTGLDYEFQLMQKHQSEVQPLKQLLLDLLTTQSGKFPQAEELVQIISKQQLTMVNQNEHFIHYSMEVPVHLENQEEVRLDFYGQKNQDEAIDPNYCRIAFYLQLSGLGDTVIDMTVQNRHVQLTVVNDHDLTGLLAPLKTSLKEGLQALDYQLGSVRYKPYQHYEKTMEKQPLNATFEQKGWDFKA</sequence>
<dbReference type="RefSeq" id="WP_110250426.1">
    <property type="nucleotide sequence ID" value="NZ_QJJR01000002.1"/>
</dbReference>
<organism evidence="2 3">
    <name type="scientific">Streptohalobacillus salinus</name>
    <dbReference type="NCBI Taxonomy" id="621096"/>
    <lineage>
        <taxon>Bacteria</taxon>
        <taxon>Bacillati</taxon>
        <taxon>Bacillota</taxon>
        <taxon>Bacilli</taxon>
        <taxon>Bacillales</taxon>
        <taxon>Bacillaceae</taxon>
        <taxon>Streptohalobacillus</taxon>
    </lineage>
</organism>
<feature type="compositionally biased region" description="Polar residues" evidence="1">
    <location>
        <begin position="1"/>
        <end position="18"/>
    </location>
</feature>
<keyword evidence="3" id="KW-1185">Reference proteome</keyword>
<dbReference type="EMBL" id="QJJR01000002">
    <property type="protein sequence ID" value="PXW92545.1"/>
    <property type="molecule type" value="Genomic_DNA"/>
</dbReference>
<evidence type="ECO:0000313" key="3">
    <source>
        <dbReference type="Proteomes" id="UP000247922"/>
    </source>
</evidence>
<feature type="region of interest" description="Disordered" evidence="1">
    <location>
        <begin position="1"/>
        <end position="23"/>
    </location>
</feature>
<dbReference type="AlphaFoldDB" id="A0A2V3WEG8"/>